<dbReference type="EMBL" id="JAERRG010000009">
    <property type="protein sequence ID" value="MBL1115358.1"/>
    <property type="molecule type" value="Genomic_DNA"/>
</dbReference>
<evidence type="ECO:0000313" key="2">
    <source>
        <dbReference type="Proteomes" id="UP000621510"/>
    </source>
</evidence>
<dbReference type="Proteomes" id="UP000621510">
    <property type="component" value="Unassembled WGS sequence"/>
</dbReference>
<reference evidence="1 2" key="1">
    <citation type="submission" date="2021-01" db="EMBL/GenBank/DDBJ databases">
        <title>WGS of actinomycetes isolated from Thailand.</title>
        <authorList>
            <person name="Thawai C."/>
        </authorList>
    </citation>
    <scope>NUCLEOTIDE SEQUENCE [LARGE SCALE GENOMIC DNA]</scope>
    <source>
        <strain evidence="1 2">CA3R110</strain>
    </source>
</reference>
<protein>
    <submittedName>
        <fullName evidence="1">Uncharacterized protein</fullName>
    </submittedName>
</protein>
<comment type="caution">
    <text evidence="1">The sequence shown here is derived from an EMBL/GenBank/DDBJ whole genome shotgun (WGS) entry which is preliminary data.</text>
</comment>
<accession>A0ABS1PSF2</accession>
<name>A0ABS1PSF2_9ACTN</name>
<dbReference type="RefSeq" id="WP_201853150.1">
    <property type="nucleotide sequence ID" value="NZ_JAERRG010000009.1"/>
</dbReference>
<keyword evidence="2" id="KW-1185">Reference proteome</keyword>
<proteinExistence type="predicted"/>
<gene>
    <name evidence="1" type="ORF">JK364_23595</name>
</gene>
<sequence length="61" mass="6654">MTVQIPIEPARPHGPLQSLPDWSFSGAGMGGLFTCYCIDLAVRLYREHQTQQAEAPEAVPA</sequence>
<organism evidence="1 2">
    <name type="scientific">Streptomyces endocoffeicus</name>
    <dbReference type="NCBI Taxonomy" id="2898945"/>
    <lineage>
        <taxon>Bacteria</taxon>
        <taxon>Bacillati</taxon>
        <taxon>Actinomycetota</taxon>
        <taxon>Actinomycetes</taxon>
        <taxon>Kitasatosporales</taxon>
        <taxon>Streptomycetaceae</taxon>
        <taxon>Streptomyces</taxon>
    </lineage>
</organism>
<evidence type="ECO:0000313" key="1">
    <source>
        <dbReference type="EMBL" id="MBL1115358.1"/>
    </source>
</evidence>